<dbReference type="AlphaFoldDB" id="A0A1J8Q7C3"/>
<dbReference type="EMBL" id="LVVM01002248">
    <property type="protein sequence ID" value="OJA16941.1"/>
    <property type="molecule type" value="Genomic_DNA"/>
</dbReference>
<sequence>MSATYEKSEELGHKQSPESPTTLESDIPDGGFQAWATVFGCFLMQFCGFGKITDTFYLLESIKISTREFI</sequence>
<proteinExistence type="predicted"/>
<accession>A0A1J8Q7C3</accession>
<organism evidence="2 3">
    <name type="scientific">Rhizopogon vesiculosus</name>
    <dbReference type="NCBI Taxonomy" id="180088"/>
    <lineage>
        <taxon>Eukaryota</taxon>
        <taxon>Fungi</taxon>
        <taxon>Dikarya</taxon>
        <taxon>Basidiomycota</taxon>
        <taxon>Agaricomycotina</taxon>
        <taxon>Agaricomycetes</taxon>
        <taxon>Agaricomycetidae</taxon>
        <taxon>Boletales</taxon>
        <taxon>Suillineae</taxon>
        <taxon>Rhizopogonaceae</taxon>
        <taxon>Rhizopogon</taxon>
    </lineage>
</organism>
<feature type="region of interest" description="Disordered" evidence="1">
    <location>
        <begin position="1"/>
        <end position="27"/>
    </location>
</feature>
<evidence type="ECO:0000313" key="3">
    <source>
        <dbReference type="Proteomes" id="UP000183567"/>
    </source>
</evidence>
<reference evidence="2 3" key="1">
    <citation type="submission" date="2016-03" db="EMBL/GenBank/DDBJ databases">
        <title>Comparative genomics of the ectomycorrhizal sister species Rhizopogon vinicolor and Rhizopogon vesiculosus (Basidiomycota: Boletales) reveals a divergence of the mating type B locus.</title>
        <authorList>
            <person name="Mujic A.B."/>
            <person name="Kuo A."/>
            <person name="Tritt A."/>
            <person name="Lipzen A."/>
            <person name="Chen C."/>
            <person name="Johnson J."/>
            <person name="Sharma A."/>
            <person name="Barry K."/>
            <person name="Grigoriev I.V."/>
            <person name="Spatafora J.W."/>
        </authorList>
    </citation>
    <scope>NUCLEOTIDE SEQUENCE [LARGE SCALE GENOMIC DNA]</scope>
    <source>
        <strain evidence="2 3">AM-OR11-056</strain>
    </source>
</reference>
<dbReference type="OrthoDB" id="6499973at2759"/>
<gene>
    <name evidence="2" type="ORF">AZE42_10482</name>
</gene>
<name>A0A1J8Q7C3_9AGAM</name>
<keyword evidence="3" id="KW-1185">Reference proteome</keyword>
<dbReference type="Proteomes" id="UP000183567">
    <property type="component" value="Unassembled WGS sequence"/>
</dbReference>
<comment type="caution">
    <text evidence="2">The sequence shown here is derived from an EMBL/GenBank/DDBJ whole genome shotgun (WGS) entry which is preliminary data.</text>
</comment>
<evidence type="ECO:0000313" key="2">
    <source>
        <dbReference type="EMBL" id="OJA16941.1"/>
    </source>
</evidence>
<protein>
    <submittedName>
        <fullName evidence="2">Uncharacterized protein</fullName>
    </submittedName>
</protein>
<evidence type="ECO:0000256" key="1">
    <source>
        <dbReference type="SAM" id="MobiDB-lite"/>
    </source>
</evidence>
<feature type="compositionally biased region" description="Basic and acidic residues" evidence="1">
    <location>
        <begin position="1"/>
        <end position="16"/>
    </location>
</feature>